<evidence type="ECO:0000256" key="4">
    <source>
        <dbReference type="ARBA" id="ARBA00023316"/>
    </source>
</evidence>
<evidence type="ECO:0000256" key="6">
    <source>
        <dbReference type="SAM" id="SignalP"/>
    </source>
</evidence>
<dbReference type="NCBIfam" id="NF012014">
    <property type="entry name" value="PRK15470.1"/>
    <property type="match status" value="1"/>
</dbReference>
<dbReference type="AlphaFoldDB" id="A0A3R9LTE3"/>
<dbReference type="EMBL" id="JAWLOF010000001">
    <property type="protein sequence ID" value="MDV7021281.1"/>
    <property type="molecule type" value="Genomic_DNA"/>
</dbReference>
<comment type="similarity">
    <text evidence="2 5">Belongs to the transglycosylase Slt family.</text>
</comment>
<dbReference type="Proteomes" id="UP000275331">
    <property type="component" value="Unassembled WGS sequence"/>
</dbReference>
<dbReference type="InterPro" id="IPR008258">
    <property type="entry name" value="Transglycosylase_SLT_dom_1"/>
</dbReference>
<comment type="function">
    <text evidence="5">Murein-degrading enzyme. May play a role in recycling of muropeptides during cell elongation and/or cell division. Preferentially cleaves at a distance of more than two disaccharide units from the ends of the glycan chain.</text>
</comment>
<keyword evidence="5" id="KW-0564">Palmitate</keyword>
<dbReference type="PANTHER" id="PTHR37423:SF4">
    <property type="entry name" value="ENDO-TYPE MEMBRANE-BOUND LYTIC MUREIN TRANSGLYCOSYLASE A"/>
    <property type="match status" value="1"/>
</dbReference>
<dbReference type="Pfam" id="PF01464">
    <property type="entry name" value="SLT"/>
    <property type="match status" value="1"/>
</dbReference>
<comment type="catalytic activity">
    <reaction evidence="1">
        <text>Exolytic cleavage of the (1-&gt;4)-beta-glycosidic linkage between N-acetylmuramic acid (MurNAc) and N-acetylglucosamine (GlcNAc) residues in peptidoglycan, from either the reducing or the non-reducing ends of the peptidoglycan chains, with concomitant formation of a 1,6-anhydrobond in the MurNAc residue.</text>
        <dbReference type="EC" id="4.2.2.n1"/>
    </reaction>
</comment>
<evidence type="ECO:0000313" key="8">
    <source>
        <dbReference type="EMBL" id="MDV7021281.1"/>
    </source>
</evidence>
<dbReference type="GO" id="GO:0016998">
    <property type="term" value="P:cell wall macromolecule catabolic process"/>
    <property type="evidence" value="ECO:0007669"/>
    <property type="project" value="UniProtKB-UniRule"/>
</dbReference>
<reference evidence="9 10" key="1">
    <citation type="submission" date="2018-10" db="EMBL/GenBank/DDBJ databases">
        <title>Transmission dynamics of multidrug resistant bacteria on intensive care unit surfaces.</title>
        <authorList>
            <person name="D'Souza A.W."/>
            <person name="Potter R.F."/>
            <person name="Wallace M."/>
            <person name="Shupe A."/>
            <person name="Patel S."/>
            <person name="Sun S."/>
            <person name="Gul D."/>
            <person name="Kwon J.H."/>
            <person name="Andleeb S."/>
            <person name="Burnham C.-A.D."/>
            <person name="Dantas G."/>
        </authorList>
    </citation>
    <scope>NUCLEOTIDE SEQUENCE [LARGE SCALE GENOMIC DNA]</scope>
    <source>
        <strain evidence="9 10">AS_373</strain>
    </source>
</reference>
<dbReference type="Proteomes" id="UP001187066">
    <property type="component" value="Unassembled WGS sequence"/>
</dbReference>
<evidence type="ECO:0000313" key="10">
    <source>
        <dbReference type="Proteomes" id="UP000275331"/>
    </source>
</evidence>
<feature type="chain" id="PRO_5018652954" description="Endo-type membrane-bound lytic murein transglycosylase A" evidence="6">
    <location>
        <begin position="24"/>
        <end position="203"/>
    </location>
</feature>
<dbReference type="PROSITE" id="PS00922">
    <property type="entry name" value="TRANSGLYCOSYLASE"/>
    <property type="match status" value="1"/>
</dbReference>
<dbReference type="GeneID" id="84664756"/>
<dbReference type="InterPro" id="IPR023346">
    <property type="entry name" value="Lysozyme-like_dom_sf"/>
</dbReference>
<sequence length="203" mass="22450">MNFKWLIVLVLFLAGCSSTPDYKNPPWNPEVPVKRAMQWYPISEKAGAAWGVSPRLITAIIAIESGGNPNAVSKSNAVGLMQLKASTSGRDVYRHMGWSGQPSTSELKNPERNISMGTAYLSILEHGALQGIQDPTTMQYALMVSYANGAGALLRTFSSDRRKAIDKINDLSPDEFVEHVQKNHPSPQAPRYIWKMQQAMDVM</sequence>
<dbReference type="EMBL" id="RHXB01000001">
    <property type="protein sequence ID" value="RSE29027.1"/>
    <property type="molecule type" value="Genomic_DNA"/>
</dbReference>
<dbReference type="Gene3D" id="1.10.530.10">
    <property type="match status" value="1"/>
</dbReference>
<dbReference type="CDD" id="cd16893">
    <property type="entry name" value="LT_MltC_MltE"/>
    <property type="match status" value="1"/>
</dbReference>
<keyword evidence="5" id="KW-0449">Lipoprotein</keyword>
<dbReference type="GO" id="GO:0071555">
    <property type="term" value="P:cell wall organization"/>
    <property type="evidence" value="ECO:0007669"/>
    <property type="project" value="UniProtKB-KW"/>
</dbReference>
<keyword evidence="4 5" id="KW-0961">Cell wall biogenesis/degradation</keyword>
<comment type="caution">
    <text evidence="9">The sequence shown here is derived from an EMBL/GenBank/DDBJ whole genome shotgun (WGS) entry which is preliminary data.</text>
</comment>
<dbReference type="InterPro" id="IPR023946">
    <property type="entry name" value="EmtA"/>
</dbReference>
<gene>
    <name evidence="5 9" type="primary">emtA</name>
    <name evidence="9" type="ORF">EGT71_00480</name>
    <name evidence="8" type="ORF">R4P48_01105</name>
</gene>
<dbReference type="PROSITE" id="PS51257">
    <property type="entry name" value="PROKAR_LIPOPROTEIN"/>
    <property type="match status" value="1"/>
</dbReference>
<dbReference type="OrthoDB" id="92254at2"/>
<keyword evidence="5 6" id="KW-0732">Signal</keyword>
<keyword evidence="5" id="KW-0472">Membrane</keyword>
<proteinExistence type="inferred from homology"/>
<dbReference type="InterPro" id="IPR000189">
    <property type="entry name" value="Transglyc_AS"/>
</dbReference>
<comment type="catalytic activity">
    <reaction evidence="5">
        <text>Endolytic cleavage of the (1-&gt;4)-beta-glycosidic linkage between N-acetylmuramic acid (MurNAc) and N-acetylglucosamine (GlcNAc) residues in peptidoglycan with concomitant formation of a 1,6-anhydrobond in the MurNAc residue.</text>
        <dbReference type="EC" id="4.2.2.n2"/>
    </reaction>
</comment>
<dbReference type="PANTHER" id="PTHR37423">
    <property type="entry name" value="SOLUBLE LYTIC MUREIN TRANSGLYCOSYLASE-RELATED"/>
    <property type="match status" value="1"/>
</dbReference>
<dbReference type="HAMAP" id="MF_01381">
    <property type="entry name" value="EmtA"/>
    <property type="match status" value="1"/>
</dbReference>
<dbReference type="GO" id="GO:0008932">
    <property type="term" value="F:lytic endotransglycosylase activity"/>
    <property type="evidence" value="ECO:0007669"/>
    <property type="project" value="InterPro"/>
</dbReference>
<keyword evidence="11" id="KW-1185">Reference proteome</keyword>
<evidence type="ECO:0000256" key="3">
    <source>
        <dbReference type="ARBA" id="ARBA00023239"/>
    </source>
</evidence>
<dbReference type="EC" id="4.2.2.n2" evidence="5"/>
<evidence type="ECO:0000313" key="11">
    <source>
        <dbReference type="Proteomes" id="UP001187066"/>
    </source>
</evidence>
<dbReference type="GO" id="GO:0009279">
    <property type="term" value="C:cell outer membrane"/>
    <property type="evidence" value="ECO:0007669"/>
    <property type="project" value="UniProtKB-SubCell"/>
</dbReference>
<organism evidence="9 10">
    <name type="scientific">Atlantibacter subterraneus</name>
    <dbReference type="NCBI Taxonomy" id="255519"/>
    <lineage>
        <taxon>Bacteria</taxon>
        <taxon>Pseudomonadati</taxon>
        <taxon>Pseudomonadota</taxon>
        <taxon>Gammaproteobacteria</taxon>
        <taxon>Enterobacterales</taxon>
        <taxon>Enterobacteriaceae</taxon>
        <taxon>Atlantibacter</taxon>
    </lineage>
</organism>
<keyword evidence="3 5" id="KW-0456">Lyase</keyword>
<feature type="domain" description="Transglycosylase SLT" evidence="7">
    <location>
        <begin position="43"/>
        <end position="168"/>
    </location>
</feature>
<dbReference type="RefSeq" id="WP_125292082.1">
    <property type="nucleotide sequence ID" value="NZ_CP100494.1"/>
</dbReference>
<evidence type="ECO:0000256" key="2">
    <source>
        <dbReference type="ARBA" id="ARBA00007734"/>
    </source>
</evidence>
<evidence type="ECO:0000313" key="9">
    <source>
        <dbReference type="EMBL" id="RSE29027.1"/>
    </source>
</evidence>
<name>A0A3R9LTE3_9ENTR</name>
<evidence type="ECO:0000256" key="5">
    <source>
        <dbReference type="HAMAP-Rule" id="MF_01381"/>
    </source>
</evidence>
<comment type="subcellular location">
    <subcellularLocation>
        <location evidence="5">Cell outer membrane</location>
        <topology evidence="5">Lipid-anchor</topology>
    </subcellularLocation>
</comment>
<keyword evidence="5" id="KW-0998">Cell outer membrane</keyword>
<protein>
    <recommendedName>
        <fullName evidence="5">Endo-type membrane-bound lytic murein transglycosylase A</fullName>
        <ecNumber evidence="5">4.2.2.n2</ecNumber>
    </recommendedName>
    <alternativeName>
        <fullName evidence="5">Peptidoglycan lytic endotransglycosylase</fullName>
    </alternativeName>
</protein>
<reference evidence="8 11" key="2">
    <citation type="submission" date="2023-10" db="EMBL/GenBank/DDBJ databases">
        <authorList>
            <person name="Dale J."/>
        </authorList>
    </citation>
    <scope>NUCLEOTIDE SEQUENCE [LARGE SCALE GENOMIC DNA]</scope>
    <source>
        <strain evidence="8 11">2023EL-00970</strain>
    </source>
</reference>
<evidence type="ECO:0000256" key="1">
    <source>
        <dbReference type="ARBA" id="ARBA00001420"/>
    </source>
</evidence>
<evidence type="ECO:0000259" key="7">
    <source>
        <dbReference type="Pfam" id="PF01464"/>
    </source>
</evidence>
<dbReference type="SUPFAM" id="SSF53955">
    <property type="entry name" value="Lysozyme-like"/>
    <property type="match status" value="1"/>
</dbReference>
<dbReference type="GO" id="GO:0000270">
    <property type="term" value="P:peptidoglycan metabolic process"/>
    <property type="evidence" value="ECO:0007669"/>
    <property type="project" value="InterPro"/>
</dbReference>
<accession>A0A3R9LTE3</accession>
<feature type="signal peptide" evidence="6">
    <location>
        <begin position="1"/>
        <end position="23"/>
    </location>
</feature>